<organism evidence="8 9">
    <name type="scientific">Pararhizobium antarcticum</name>
    <dbReference type="NCBI Taxonomy" id="1798805"/>
    <lineage>
        <taxon>Bacteria</taxon>
        <taxon>Pseudomonadati</taxon>
        <taxon>Pseudomonadota</taxon>
        <taxon>Alphaproteobacteria</taxon>
        <taxon>Hyphomicrobiales</taxon>
        <taxon>Rhizobiaceae</taxon>
        <taxon>Rhizobium/Agrobacterium group</taxon>
        <taxon>Pararhizobium</taxon>
    </lineage>
</organism>
<dbReference type="OrthoDB" id="7336460at2"/>
<evidence type="ECO:0000256" key="6">
    <source>
        <dbReference type="SAM" id="MobiDB-lite"/>
    </source>
</evidence>
<reference evidence="8 9" key="1">
    <citation type="submission" date="2016-02" db="EMBL/GenBank/DDBJ databases">
        <title>Genome sequencing of a beta-galactosidase producing bacteria Rhizobium sp. 59.</title>
        <authorList>
            <person name="Wang D."/>
            <person name="Kot W."/>
            <person name="Qin Y."/>
            <person name="Hansen L."/>
            <person name="Naqvi K."/>
            <person name="Rensing C."/>
        </authorList>
    </citation>
    <scope>NUCLEOTIDE SEQUENCE [LARGE SCALE GENOMIC DNA]</scope>
    <source>
        <strain evidence="8 9">59</strain>
    </source>
</reference>
<keyword evidence="2" id="KW-0805">Transcription regulation</keyword>
<dbReference type="InterPro" id="IPR023772">
    <property type="entry name" value="DNA-bd_HTH_TetR-type_CS"/>
</dbReference>
<feature type="compositionally biased region" description="Basic and acidic residues" evidence="6">
    <location>
        <begin position="12"/>
        <end position="22"/>
    </location>
</feature>
<keyword evidence="4" id="KW-0804">Transcription</keyword>
<evidence type="ECO:0000256" key="5">
    <source>
        <dbReference type="PROSITE-ProRule" id="PRU00335"/>
    </source>
</evidence>
<accession>A0A657LXB6</accession>
<feature type="DNA-binding region" description="H-T-H motif" evidence="5">
    <location>
        <begin position="46"/>
        <end position="65"/>
    </location>
</feature>
<evidence type="ECO:0000313" key="8">
    <source>
        <dbReference type="EMBL" id="OJF99618.1"/>
    </source>
</evidence>
<dbReference type="Pfam" id="PF00440">
    <property type="entry name" value="TetR_N"/>
    <property type="match status" value="1"/>
</dbReference>
<dbReference type="Gene3D" id="1.10.357.10">
    <property type="entry name" value="Tetracycline Repressor, domain 2"/>
    <property type="match status" value="1"/>
</dbReference>
<dbReference type="PRINTS" id="PR00455">
    <property type="entry name" value="HTHTETR"/>
</dbReference>
<dbReference type="InterPro" id="IPR050109">
    <property type="entry name" value="HTH-type_TetR-like_transc_reg"/>
</dbReference>
<dbReference type="GO" id="GO:0000976">
    <property type="term" value="F:transcription cis-regulatory region binding"/>
    <property type="evidence" value="ECO:0007669"/>
    <property type="project" value="TreeGrafter"/>
</dbReference>
<keyword evidence="3 5" id="KW-0238">DNA-binding</keyword>
<dbReference type="Proteomes" id="UP000182661">
    <property type="component" value="Unassembled WGS sequence"/>
</dbReference>
<dbReference type="Pfam" id="PF13977">
    <property type="entry name" value="TetR_C_6"/>
    <property type="match status" value="1"/>
</dbReference>
<feature type="region of interest" description="Disordered" evidence="6">
    <location>
        <begin position="1"/>
        <end position="22"/>
    </location>
</feature>
<dbReference type="EMBL" id="LSRP01000068">
    <property type="protein sequence ID" value="OJF99618.1"/>
    <property type="molecule type" value="Genomic_DNA"/>
</dbReference>
<evidence type="ECO:0000256" key="1">
    <source>
        <dbReference type="ARBA" id="ARBA00022491"/>
    </source>
</evidence>
<evidence type="ECO:0000259" key="7">
    <source>
        <dbReference type="PROSITE" id="PS50977"/>
    </source>
</evidence>
<dbReference type="SUPFAM" id="SSF48498">
    <property type="entry name" value="Tetracyclin repressor-like, C-terminal domain"/>
    <property type="match status" value="1"/>
</dbReference>
<dbReference type="InterPro" id="IPR001647">
    <property type="entry name" value="HTH_TetR"/>
</dbReference>
<dbReference type="PANTHER" id="PTHR30055">
    <property type="entry name" value="HTH-TYPE TRANSCRIPTIONAL REGULATOR RUTR"/>
    <property type="match status" value="1"/>
</dbReference>
<dbReference type="SUPFAM" id="SSF46689">
    <property type="entry name" value="Homeodomain-like"/>
    <property type="match status" value="1"/>
</dbReference>
<comment type="caution">
    <text evidence="8">The sequence shown here is derived from an EMBL/GenBank/DDBJ whole genome shotgun (WGS) entry which is preliminary data.</text>
</comment>
<protein>
    <submittedName>
        <fullName evidence="8">TetR family transcriptional regulator</fullName>
    </submittedName>
</protein>
<proteinExistence type="predicted"/>
<dbReference type="GO" id="GO:0003700">
    <property type="term" value="F:DNA-binding transcription factor activity"/>
    <property type="evidence" value="ECO:0007669"/>
    <property type="project" value="TreeGrafter"/>
</dbReference>
<gene>
    <name evidence="8" type="ORF">AX760_12495</name>
</gene>
<keyword evidence="1" id="KW-0678">Repressor</keyword>
<evidence type="ECO:0000256" key="4">
    <source>
        <dbReference type="ARBA" id="ARBA00023163"/>
    </source>
</evidence>
<sequence length="226" mass="24674">MKAVSVTADAGEADRKGRKASKETRRLQLIEATIDSLAKRGYSETTLADVADGAGLSRGIVNFHFESKEKLLVATLQAMADEYAAHWQMALDKAGPSAAAKLWSLVAADFDRKICTKRKLAAWCAFWGEAKSRPTYQALCGARDLTYQDLFVTLCAEIKQEGHYAYDAEITALALSALMEGLWWRLMTGDGFTREKAHAAAVEYLVAVFPGHMTHDGPKEGTAKPA</sequence>
<feature type="domain" description="HTH tetR-type" evidence="7">
    <location>
        <begin position="23"/>
        <end position="83"/>
    </location>
</feature>
<dbReference type="PROSITE" id="PS01081">
    <property type="entry name" value="HTH_TETR_1"/>
    <property type="match status" value="1"/>
</dbReference>
<dbReference type="InterPro" id="IPR036271">
    <property type="entry name" value="Tet_transcr_reg_TetR-rel_C_sf"/>
</dbReference>
<dbReference type="RefSeq" id="WP_071832098.1">
    <property type="nucleotide sequence ID" value="NZ_LSRP01000068.1"/>
</dbReference>
<dbReference type="PANTHER" id="PTHR30055:SF234">
    <property type="entry name" value="HTH-TYPE TRANSCRIPTIONAL REGULATOR BETI"/>
    <property type="match status" value="1"/>
</dbReference>
<dbReference type="InterPro" id="IPR009057">
    <property type="entry name" value="Homeodomain-like_sf"/>
</dbReference>
<evidence type="ECO:0000313" key="9">
    <source>
        <dbReference type="Proteomes" id="UP000182661"/>
    </source>
</evidence>
<keyword evidence="9" id="KW-1185">Reference proteome</keyword>
<name>A0A657LXB6_9HYPH</name>
<evidence type="ECO:0000256" key="2">
    <source>
        <dbReference type="ARBA" id="ARBA00023015"/>
    </source>
</evidence>
<dbReference type="InterPro" id="IPR039538">
    <property type="entry name" value="BetI_C"/>
</dbReference>
<dbReference type="PROSITE" id="PS50977">
    <property type="entry name" value="HTH_TETR_2"/>
    <property type="match status" value="1"/>
</dbReference>
<dbReference type="AlphaFoldDB" id="A0A657LXB6"/>
<evidence type="ECO:0000256" key="3">
    <source>
        <dbReference type="ARBA" id="ARBA00023125"/>
    </source>
</evidence>